<dbReference type="EMBL" id="CP046400">
    <property type="protein sequence ID" value="QGY40443.1"/>
    <property type="molecule type" value="Genomic_DNA"/>
</dbReference>
<gene>
    <name evidence="7" type="ORF">GM415_09995</name>
</gene>
<protein>
    <submittedName>
        <fullName evidence="7">ATP-binding cassette domain-containing protein</fullName>
    </submittedName>
</protein>
<keyword evidence="3" id="KW-0547">Nucleotide-binding</keyword>
<evidence type="ECO:0000256" key="2">
    <source>
        <dbReference type="ARBA" id="ARBA00022448"/>
    </source>
</evidence>
<dbReference type="InterPro" id="IPR052156">
    <property type="entry name" value="BCAA_Transport_ATP-bd_LivF"/>
</dbReference>
<keyword evidence="2" id="KW-0813">Transport</keyword>
<dbReference type="Gene3D" id="3.40.50.300">
    <property type="entry name" value="P-loop containing nucleotide triphosphate hydrolases"/>
    <property type="match status" value="1"/>
</dbReference>
<dbReference type="Pfam" id="PF00005">
    <property type="entry name" value="ABC_tran"/>
    <property type="match status" value="1"/>
</dbReference>
<evidence type="ECO:0000259" key="6">
    <source>
        <dbReference type="PROSITE" id="PS50893"/>
    </source>
</evidence>
<dbReference type="InterPro" id="IPR003439">
    <property type="entry name" value="ABC_transporter-like_ATP-bd"/>
</dbReference>
<dbReference type="PROSITE" id="PS50893">
    <property type="entry name" value="ABC_TRANSPORTER_2"/>
    <property type="match status" value="1"/>
</dbReference>
<comment type="similarity">
    <text evidence="1">Belongs to the ABC transporter superfamily.</text>
</comment>
<dbReference type="CDD" id="cd03224">
    <property type="entry name" value="ABC_TM1139_LivF_branched"/>
    <property type="match status" value="1"/>
</dbReference>
<evidence type="ECO:0000256" key="3">
    <source>
        <dbReference type="ARBA" id="ARBA00022741"/>
    </source>
</evidence>
<evidence type="ECO:0000313" key="8">
    <source>
        <dbReference type="Proteomes" id="UP000428328"/>
    </source>
</evidence>
<feature type="domain" description="ABC transporter" evidence="6">
    <location>
        <begin position="4"/>
        <end position="235"/>
    </location>
</feature>
<sequence>MSVLNVNNLHVAMGVQQILRGVEIKVEERGIVTVLGSNGVGKTTLMRAISNIYQVTEGEILFNGQDITNIGSDKVVREGLCQAPEGRQIFANMSVEENLLLGAYHQDKKHFKQDREWVFELFPILKERLKQQAGAMSGGEQQMLCIGRALMGRPKLLLLDEPSLGLAPLVIKCIFDLIVKIREAGTAILIVEQNAKAALAVADYAYIMEGGQIIMQGSAAELAKDDRLEAAYLGGHAHV</sequence>
<dbReference type="GO" id="GO:0015658">
    <property type="term" value="F:branched-chain amino acid transmembrane transporter activity"/>
    <property type="evidence" value="ECO:0007669"/>
    <property type="project" value="TreeGrafter"/>
</dbReference>
<name>A0A6I6JJ93_9BACT</name>
<dbReference type="GO" id="GO:0016887">
    <property type="term" value="F:ATP hydrolysis activity"/>
    <property type="evidence" value="ECO:0007669"/>
    <property type="project" value="InterPro"/>
</dbReference>
<keyword evidence="4 7" id="KW-0067">ATP-binding</keyword>
<dbReference type="InterPro" id="IPR027417">
    <property type="entry name" value="P-loop_NTPase"/>
</dbReference>
<dbReference type="PANTHER" id="PTHR43820">
    <property type="entry name" value="HIGH-AFFINITY BRANCHED-CHAIN AMINO ACID TRANSPORT ATP-BINDING PROTEIN LIVF"/>
    <property type="match status" value="1"/>
</dbReference>
<accession>A0A6I6JJ93</accession>
<organism evidence="7 8">
    <name type="scientific">Pseudodesulfovibrio cashew</name>
    <dbReference type="NCBI Taxonomy" id="2678688"/>
    <lineage>
        <taxon>Bacteria</taxon>
        <taxon>Pseudomonadati</taxon>
        <taxon>Thermodesulfobacteriota</taxon>
        <taxon>Desulfovibrionia</taxon>
        <taxon>Desulfovibrionales</taxon>
        <taxon>Desulfovibrionaceae</taxon>
    </lineage>
</organism>
<dbReference type="InterPro" id="IPR017871">
    <property type="entry name" value="ABC_transporter-like_CS"/>
</dbReference>
<evidence type="ECO:0000256" key="5">
    <source>
        <dbReference type="ARBA" id="ARBA00022970"/>
    </source>
</evidence>
<keyword evidence="5" id="KW-0029">Amino-acid transport</keyword>
<dbReference type="PANTHER" id="PTHR43820:SF4">
    <property type="entry name" value="HIGH-AFFINITY BRANCHED-CHAIN AMINO ACID TRANSPORT ATP-BINDING PROTEIN LIVF"/>
    <property type="match status" value="1"/>
</dbReference>
<dbReference type="Proteomes" id="UP000428328">
    <property type="component" value="Chromosome"/>
</dbReference>
<dbReference type="AlphaFoldDB" id="A0A6I6JJ93"/>
<proteinExistence type="inferred from homology"/>
<dbReference type="PROSITE" id="PS00211">
    <property type="entry name" value="ABC_TRANSPORTER_1"/>
    <property type="match status" value="1"/>
</dbReference>
<dbReference type="InterPro" id="IPR003593">
    <property type="entry name" value="AAA+_ATPase"/>
</dbReference>
<dbReference type="GO" id="GO:0005524">
    <property type="term" value="F:ATP binding"/>
    <property type="evidence" value="ECO:0007669"/>
    <property type="project" value="UniProtKB-KW"/>
</dbReference>
<reference evidence="7 8" key="1">
    <citation type="submission" date="2019-11" db="EMBL/GenBank/DDBJ databases">
        <authorList>
            <person name="Zheng R.K."/>
            <person name="Sun C.M."/>
        </authorList>
    </citation>
    <scope>NUCLEOTIDE SEQUENCE [LARGE SCALE GENOMIC DNA]</scope>
    <source>
        <strain evidence="7 8">SRB007</strain>
    </source>
</reference>
<keyword evidence="8" id="KW-1185">Reference proteome</keyword>
<dbReference type="SMART" id="SM00382">
    <property type="entry name" value="AAA"/>
    <property type="match status" value="1"/>
</dbReference>
<dbReference type="KEGG" id="psel:GM415_09995"/>
<dbReference type="RefSeq" id="WP_158947755.1">
    <property type="nucleotide sequence ID" value="NZ_CP046400.1"/>
</dbReference>
<dbReference type="GO" id="GO:0015807">
    <property type="term" value="P:L-amino acid transport"/>
    <property type="evidence" value="ECO:0007669"/>
    <property type="project" value="TreeGrafter"/>
</dbReference>
<evidence type="ECO:0000256" key="1">
    <source>
        <dbReference type="ARBA" id="ARBA00005417"/>
    </source>
</evidence>
<evidence type="ECO:0000256" key="4">
    <source>
        <dbReference type="ARBA" id="ARBA00022840"/>
    </source>
</evidence>
<dbReference type="SUPFAM" id="SSF52540">
    <property type="entry name" value="P-loop containing nucleoside triphosphate hydrolases"/>
    <property type="match status" value="1"/>
</dbReference>
<evidence type="ECO:0000313" key="7">
    <source>
        <dbReference type="EMBL" id="QGY40443.1"/>
    </source>
</evidence>